<evidence type="ECO:0000259" key="9">
    <source>
        <dbReference type="PROSITE" id="PS51755"/>
    </source>
</evidence>
<reference evidence="10 11" key="1">
    <citation type="submission" date="2023-03" db="EMBL/GenBank/DDBJ databases">
        <authorList>
            <person name="Shen W."/>
            <person name="Cai J."/>
        </authorList>
    </citation>
    <scope>NUCLEOTIDE SEQUENCE [LARGE SCALE GENOMIC DNA]</scope>
    <source>
        <strain evidence="10 11">D6-4</strain>
    </source>
</reference>
<proteinExistence type="predicted"/>
<comment type="caution">
    <text evidence="10">The sequence shown here is derived from an EMBL/GenBank/DDBJ whole genome shotgun (WGS) entry which is preliminary data.</text>
</comment>
<keyword evidence="5" id="KW-0804">Transcription</keyword>
<dbReference type="InterPro" id="IPR039420">
    <property type="entry name" value="WalR-like"/>
</dbReference>
<dbReference type="SUPFAM" id="SSF52172">
    <property type="entry name" value="CheY-like"/>
    <property type="match status" value="1"/>
</dbReference>
<organism evidence="10 11">
    <name type="scientific">Enterococcus hulanensis</name>
    <dbReference type="NCBI Taxonomy" id="2559929"/>
    <lineage>
        <taxon>Bacteria</taxon>
        <taxon>Bacillati</taxon>
        <taxon>Bacillota</taxon>
        <taxon>Bacilli</taxon>
        <taxon>Lactobacillales</taxon>
        <taxon>Enterococcaceae</taxon>
        <taxon>Enterococcus</taxon>
    </lineage>
</organism>
<dbReference type="Pfam" id="PF00486">
    <property type="entry name" value="Trans_reg_C"/>
    <property type="match status" value="1"/>
</dbReference>
<dbReference type="EMBL" id="JARPYI010000001">
    <property type="protein sequence ID" value="MDT2598204.1"/>
    <property type="molecule type" value="Genomic_DNA"/>
</dbReference>
<dbReference type="CDD" id="cd00383">
    <property type="entry name" value="trans_reg_C"/>
    <property type="match status" value="1"/>
</dbReference>
<name>A0ABU3ETL3_9ENTE</name>
<evidence type="ECO:0000256" key="1">
    <source>
        <dbReference type="ARBA" id="ARBA00022553"/>
    </source>
</evidence>
<dbReference type="PROSITE" id="PS51755">
    <property type="entry name" value="OMPR_PHOB"/>
    <property type="match status" value="1"/>
</dbReference>
<dbReference type="RefSeq" id="WP_311821419.1">
    <property type="nucleotide sequence ID" value="NZ_JARPYF010000001.1"/>
</dbReference>
<evidence type="ECO:0000313" key="10">
    <source>
        <dbReference type="EMBL" id="MDT2598204.1"/>
    </source>
</evidence>
<dbReference type="InterPro" id="IPR001789">
    <property type="entry name" value="Sig_transdc_resp-reg_receiver"/>
</dbReference>
<dbReference type="InterPro" id="IPR036388">
    <property type="entry name" value="WH-like_DNA-bd_sf"/>
</dbReference>
<evidence type="ECO:0000313" key="11">
    <source>
        <dbReference type="Proteomes" id="UP001252875"/>
    </source>
</evidence>
<protein>
    <submittedName>
        <fullName evidence="10">Response regulator transcription factor</fullName>
    </submittedName>
</protein>
<feature type="domain" description="OmpR/PhoB-type" evidence="9">
    <location>
        <begin position="114"/>
        <end position="214"/>
    </location>
</feature>
<evidence type="ECO:0000256" key="2">
    <source>
        <dbReference type="ARBA" id="ARBA00023012"/>
    </source>
</evidence>
<keyword evidence="4 7" id="KW-0238">DNA-binding</keyword>
<dbReference type="Proteomes" id="UP001252875">
    <property type="component" value="Unassembled WGS sequence"/>
</dbReference>
<evidence type="ECO:0000259" key="8">
    <source>
        <dbReference type="PROSITE" id="PS50110"/>
    </source>
</evidence>
<keyword evidence="1 6" id="KW-0597">Phosphoprotein</keyword>
<evidence type="ECO:0000256" key="7">
    <source>
        <dbReference type="PROSITE-ProRule" id="PRU01091"/>
    </source>
</evidence>
<dbReference type="Pfam" id="PF00072">
    <property type="entry name" value="Response_reg"/>
    <property type="match status" value="1"/>
</dbReference>
<dbReference type="InterPro" id="IPR001867">
    <property type="entry name" value="OmpR/PhoB-type_DNA-bd"/>
</dbReference>
<evidence type="ECO:0000256" key="4">
    <source>
        <dbReference type="ARBA" id="ARBA00023125"/>
    </source>
</evidence>
<evidence type="ECO:0000256" key="5">
    <source>
        <dbReference type="ARBA" id="ARBA00023163"/>
    </source>
</evidence>
<feature type="domain" description="Response regulatory" evidence="8">
    <location>
        <begin position="4"/>
        <end position="117"/>
    </location>
</feature>
<dbReference type="CDD" id="cd17574">
    <property type="entry name" value="REC_OmpR"/>
    <property type="match status" value="1"/>
</dbReference>
<feature type="modified residue" description="4-aspartylphosphate" evidence="6">
    <location>
        <position position="53"/>
    </location>
</feature>
<dbReference type="PANTHER" id="PTHR48111">
    <property type="entry name" value="REGULATOR OF RPOS"/>
    <property type="match status" value="1"/>
</dbReference>
<dbReference type="SMART" id="SM00448">
    <property type="entry name" value="REC"/>
    <property type="match status" value="1"/>
</dbReference>
<dbReference type="Gene3D" id="3.40.50.2300">
    <property type="match status" value="1"/>
</dbReference>
<gene>
    <name evidence="10" type="ORF">P7D85_00375</name>
</gene>
<evidence type="ECO:0000256" key="6">
    <source>
        <dbReference type="PROSITE-ProRule" id="PRU00169"/>
    </source>
</evidence>
<evidence type="ECO:0000256" key="3">
    <source>
        <dbReference type="ARBA" id="ARBA00023015"/>
    </source>
</evidence>
<keyword evidence="3" id="KW-0805">Transcription regulation</keyword>
<keyword evidence="2" id="KW-0902">Two-component regulatory system</keyword>
<dbReference type="Gene3D" id="1.10.10.10">
    <property type="entry name" value="Winged helix-like DNA-binding domain superfamily/Winged helix DNA-binding domain"/>
    <property type="match status" value="1"/>
</dbReference>
<accession>A0ABU3ETL3</accession>
<dbReference type="InterPro" id="IPR011006">
    <property type="entry name" value="CheY-like_superfamily"/>
</dbReference>
<feature type="DNA-binding region" description="OmpR/PhoB-type" evidence="7">
    <location>
        <begin position="114"/>
        <end position="214"/>
    </location>
</feature>
<dbReference type="PROSITE" id="PS50110">
    <property type="entry name" value="RESPONSE_REGULATORY"/>
    <property type="match status" value="1"/>
</dbReference>
<dbReference type="SMART" id="SM00862">
    <property type="entry name" value="Trans_reg_C"/>
    <property type="match status" value="1"/>
</dbReference>
<dbReference type="PANTHER" id="PTHR48111:SF73">
    <property type="entry name" value="ALKALINE PHOSPHATASE SYNTHESIS TRANSCRIPTIONAL REGULATORY PROTEIN PHOP"/>
    <property type="match status" value="1"/>
</dbReference>
<sequence>MTLKILLCEDEDKMRELLRKFFEKAGYTVVEASDGETALEKFYEESFDLVILDWMMPKMNGIDVAKNMKRERNIKILMLTAKNLPEDEVQALLTGVDDYLAKPFHAQVLLTRVAKLLDVIHQDMNQPLVFIPNEKRVLLNGVQLSLTNREYEMLYYLYQNQGLPLTREQILLAVWGLDHENDERTVDSFIRILREKIGKEFIQTVYGIGYRLELSKK</sequence>
<keyword evidence="11" id="KW-1185">Reference proteome</keyword>